<feature type="region of interest" description="Disordered" evidence="1">
    <location>
        <begin position="546"/>
        <end position="597"/>
    </location>
</feature>
<dbReference type="Proteomes" id="UP000030748">
    <property type="component" value="Unassembled WGS sequence"/>
</dbReference>
<dbReference type="STRING" id="4155.A0A022R2B1"/>
<feature type="region of interest" description="Disordered" evidence="1">
    <location>
        <begin position="287"/>
        <end position="315"/>
    </location>
</feature>
<dbReference type="OrthoDB" id="1929441at2759"/>
<reference evidence="2 3" key="1">
    <citation type="journal article" date="2013" name="Proc. Natl. Acad. Sci. U.S.A.">
        <title>Fine-scale variation in meiotic recombination in Mimulus inferred from population shotgun sequencing.</title>
        <authorList>
            <person name="Hellsten U."/>
            <person name="Wright K.M."/>
            <person name="Jenkins J."/>
            <person name="Shu S."/>
            <person name="Yuan Y."/>
            <person name="Wessler S.R."/>
            <person name="Schmutz J."/>
            <person name="Willis J.H."/>
            <person name="Rokhsar D.S."/>
        </authorList>
    </citation>
    <scope>NUCLEOTIDE SEQUENCE [LARGE SCALE GENOMIC DNA]</scope>
    <source>
        <strain evidence="3">cv. DUN x IM62</strain>
    </source>
</reference>
<dbReference type="EMBL" id="KI630752">
    <property type="protein sequence ID" value="EYU33753.1"/>
    <property type="molecule type" value="Genomic_DNA"/>
</dbReference>
<name>A0A022R2B1_ERYGU</name>
<dbReference type="PhylomeDB" id="A0A022R2B1"/>
<evidence type="ECO:0000256" key="1">
    <source>
        <dbReference type="SAM" id="MobiDB-lite"/>
    </source>
</evidence>
<dbReference type="AlphaFoldDB" id="A0A022R2B1"/>
<feature type="compositionally biased region" description="Basic and acidic residues" evidence="1">
    <location>
        <begin position="294"/>
        <end position="315"/>
    </location>
</feature>
<evidence type="ECO:0008006" key="4">
    <source>
        <dbReference type="Google" id="ProtNLM"/>
    </source>
</evidence>
<feature type="compositionally biased region" description="Polar residues" evidence="1">
    <location>
        <begin position="578"/>
        <end position="597"/>
    </location>
</feature>
<dbReference type="eggNOG" id="ENOG502QS2C">
    <property type="taxonomic scope" value="Eukaryota"/>
</dbReference>
<protein>
    <recommendedName>
        <fullName evidence="4">UBZ4-type domain-containing protein</fullName>
    </recommendedName>
</protein>
<proteinExistence type="predicted"/>
<keyword evidence="3" id="KW-1185">Reference proteome</keyword>
<dbReference type="KEGG" id="egt:105962114"/>
<dbReference type="Gene3D" id="3.30.160.60">
    <property type="entry name" value="Classic Zinc Finger"/>
    <property type="match status" value="1"/>
</dbReference>
<evidence type="ECO:0000313" key="3">
    <source>
        <dbReference type="Proteomes" id="UP000030748"/>
    </source>
</evidence>
<evidence type="ECO:0000313" key="2">
    <source>
        <dbReference type="EMBL" id="EYU33753.1"/>
    </source>
</evidence>
<organism evidence="2 3">
    <name type="scientific">Erythranthe guttata</name>
    <name type="common">Yellow monkey flower</name>
    <name type="synonym">Mimulus guttatus</name>
    <dbReference type="NCBI Taxonomy" id="4155"/>
    <lineage>
        <taxon>Eukaryota</taxon>
        <taxon>Viridiplantae</taxon>
        <taxon>Streptophyta</taxon>
        <taxon>Embryophyta</taxon>
        <taxon>Tracheophyta</taxon>
        <taxon>Spermatophyta</taxon>
        <taxon>Magnoliopsida</taxon>
        <taxon>eudicotyledons</taxon>
        <taxon>Gunneridae</taxon>
        <taxon>Pentapetalae</taxon>
        <taxon>asterids</taxon>
        <taxon>lamiids</taxon>
        <taxon>Lamiales</taxon>
        <taxon>Phrymaceae</taxon>
        <taxon>Erythranthe</taxon>
    </lineage>
</organism>
<accession>A0A022R2B1</accession>
<dbReference type="PANTHER" id="PTHR35767:SF1">
    <property type="entry name" value="HAPLESS PROTEIN"/>
    <property type="match status" value="1"/>
</dbReference>
<gene>
    <name evidence="2" type="ORF">MIMGU_mgv1a001706mg</name>
</gene>
<feature type="compositionally biased region" description="Polar residues" evidence="1">
    <location>
        <begin position="556"/>
        <end position="568"/>
    </location>
</feature>
<dbReference type="PANTHER" id="PTHR35767">
    <property type="entry name" value="HAPLESS PROTEIN"/>
    <property type="match status" value="1"/>
</dbReference>
<dbReference type="OMA" id="HELGQTH"/>
<sequence length="770" mass="86951">MLSSDERVSACNNQHQFEVDLFNPLPKFSIRDYVSSTRDEDIETHWPFSSKSLHLCLNHGVKDVLPPFQTIESVRNIPLKFDSVDVVGRKLDSDIENSQSSLFLEDKEYPLPTNTVEINTKNPVKKCRLTVQSSNFSEPKSKEDTIIMTTMASKVCPVCKKFTSSSNTTLNAHIDRCLSEESKVEHTADSRVMVKHRMKPRKTKLMVDIYATSLSSTLEDLDRRNGTKWTSSNLDFSAHHEEKNDAVYYDSNGTKLRILSKFVERDRKESKLVSTKKNKYLARRNTIPKVNVNGEERKYPSEDDEDSAKQPRKVEHQLESNDFGMIKQWVGSTKRTGLKKKINPEQENQHRDIIMKDLQANYRLPSVVDKLNKRTSDSSLSSRHNKKIRSTISPRIVNSERRQHYTSASGDVAAEEPVKNAAQMEKASSSSSHRVEKNVDHGPAGTSTVVLDHAIKEVENRDEFVCGPINPNNNIGFGESLISSGFLVINGDEEGQGNYNFAEVDPIPIPGPPGSFLPSPERIPSTVLQANSSSLTTCRVHSFENEHELVERDSSDSPISAVSNSVPQESKLDDESSSSRANSVFHETNSKNGQPCCSSRKEGVLVTDQYSPSSGSTCNPVLRLMGKNLMVVNKQENISPPQIEYRPHNHHPQTRKHDVQHFDYCTSFEYGSRVHTNFGTPEYSPHEHPSRTMLSSKSFGGGSNYDFTPDRRIGTPIRYEVAGNESRNTVNNTFFSYQNRSCDYPIHSGSRIFRNANEQRPPFEVNWNRT</sequence>
<feature type="compositionally biased region" description="Basic and acidic residues" evidence="1">
    <location>
        <begin position="546"/>
        <end position="555"/>
    </location>
</feature>
<feature type="region of interest" description="Disordered" evidence="1">
    <location>
        <begin position="396"/>
        <end position="446"/>
    </location>
</feature>